<keyword evidence="5" id="KW-0769">Symport</keyword>
<evidence type="ECO:0000256" key="2">
    <source>
        <dbReference type="ARBA" id="ARBA00022448"/>
    </source>
</evidence>
<dbReference type="InterPro" id="IPR004738">
    <property type="entry name" value="Phos_permease"/>
</dbReference>
<evidence type="ECO:0000256" key="6">
    <source>
        <dbReference type="ARBA" id="ARBA00022989"/>
    </source>
</evidence>
<gene>
    <name evidence="11" type="ORF">HID58_016105</name>
</gene>
<evidence type="ECO:0000256" key="8">
    <source>
        <dbReference type="ARBA" id="ARBA00044504"/>
    </source>
</evidence>
<keyword evidence="2" id="KW-0813">Transport</keyword>
<evidence type="ECO:0000256" key="4">
    <source>
        <dbReference type="ARBA" id="ARBA00022692"/>
    </source>
</evidence>
<evidence type="ECO:0000259" key="10">
    <source>
        <dbReference type="PROSITE" id="PS50850"/>
    </source>
</evidence>
<dbReference type="Gene3D" id="1.20.1250.20">
    <property type="entry name" value="MFS general substrate transporter like domains"/>
    <property type="match status" value="1"/>
</dbReference>
<dbReference type="Proteomes" id="UP000824890">
    <property type="component" value="Unassembled WGS sequence"/>
</dbReference>
<feature type="transmembrane region" description="Helical" evidence="9">
    <location>
        <begin position="163"/>
        <end position="190"/>
    </location>
</feature>
<comment type="subcellular location">
    <subcellularLocation>
        <location evidence="1">Membrane</location>
        <topology evidence="1">Multi-pass membrane protein</topology>
    </subcellularLocation>
</comment>
<keyword evidence="12" id="KW-1185">Reference proteome</keyword>
<evidence type="ECO:0000313" key="11">
    <source>
        <dbReference type="EMBL" id="KAH0930378.1"/>
    </source>
</evidence>
<feature type="transmembrane region" description="Helical" evidence="9">
    <location>
        <begin position="20"/>
        <end position="49"/>
    </location>
</feature>
<evidence type="ECO:0000256" key="1">
    <source>
        <dbReference type="ARBA" id="ARBA00004141"/>
    </source>
</evidence>
<feature type="transmembrane region" description="Helical" evidence="9">
    <location>
        <begin position="69"/>
        <end position="88"/>
    </location>
</feature>
<accession>A0ABQ8DMC7</accession>
<proteinExistence type="inferred from homology"/>
<evidence type="ECO:0000256" key="3">
    <source>
        <dbReference type="ARBA" id="ARBA00022592"/>
    </source>
</evidence>
<feature type="transmembrane region" description="Helical" evidence="9">
    <location>
        <begin position="213"/>
        <end position="231"/>
    </location>
</feature>
<dbReference type="SUPFAM" id="SSF103473">
    <property type="entry name" value="MFS general substrate transporter"/>
    <property type="match status" value="1"/>
</dbReference>
<dbReference type="CDD" id="cd17364">
    <property type="entry name" value="MFS_PhT"/>
    <property type="match status" value="1"/>
</dbReference>
<keyword evidence="4 9" id="KW-0812">Transmembrane</keyword>
<dbReference type="InterPro" id="IPR020846">
    <property type="entry name" value="MFS_dom"/>
</dbReference>
<feature type="transmembrane region" description="Helical" evidence="9">
    <location>
        <begin position="367"/>
        <end position="386"/>
    </location>
</feature>
<reference evidence="11 12" key="1">
    <citation type="submission" date="2021-05" db="EMBL/GenBank/DDBJ databases">
        <title>Genome Assembly of Synthetic Allotetraploid Brassica napus Reveals Homoeologous Exchanges between Subgenomes.</title>
        <authorList>
            <person name="Davis J.T."/>
        </authorList>
    </citation>
    <scope>NUCLEOTIDE SEQUENCE [LARGE SCALE GENOMIC DNA]</scope>
    <source>
        <strain evidence="12">cv. Da-Ae</strain>
        <tissue evidence="11">Seedling</tissue>
    </source>
</reference>
<keyword evidence="3" id="KW-0592">Phosphate transport</keyword>
<feature type="transmembrane region" description="Helical" evidence="9">
    <location>
        <begin position="100"/>
        <end position="119"/>
    </location>
</feature>
<evidence type="ECO:0000256" key="9">
    <source>
        <dbReference type="SAM" id="Phobius"/>
    </source>
</evidence>
<dbReference type="InterPro" id="IPR036259">
    <property type="entry name" value="MFS_trans_sf"/>
</dbReference>
<keyword evidence="7 9" id="KW-0472">Membrane</keyword>
<feature type="transmembrane region" description="Helical" evidence="9">
    <location>
        <begin position="466"/>
        <end position="484"/>
    </location>
</feature>
<feature type="transmembrane region" description="Helical" evidence="9">
    <location>
        <begin position="398"/>
        <end position="417"/>
    </location>
</feature>
<dbReference type="PANTHER" id="PTHR24064">
    <property type="entry name" value="SOLUTE CARRIER FAMILY 22 MEMBER"/>
    <property type="match status" value="1"/>
</dbReference>
<feature type="transmembrane region" description="Helical" evidence="9">
    <location>
        <begin position="335"/>
        <end position="355"/>
    </location>
</feature>
<protein>
    <recommendedName>
        <fullName evidence="10">Major facilitator superfamily (MFS) profile domain-containing protein</fullName>
    </recommendedName>
</protein>
<dbReference type="NCBIfam" id="TIGR00887">
    <property type="entry name" value="2A0109"/>
    <property type="match status" value="1"/>
</dbReference>
<name>A0ABQ8DMC7_BRANA</name>
<evidence type="ECO:0000256" key="7">
    <source>
        <dbReference type="ARBA" id="ARBA00023136"/>
    </source>
</evidence>
<dbReference type="InterPro" id="IPR005828">
    <property type="entry name" value="MFS_sugar_transport-like"/>
</dbReference>
<sequence>MASDQLQVLNALDVAKTQWYHFTAIIIAGMGFFTDAYDLFCISLVTKLLGRIYYHVEGSPKPGTLPPNVAAAVNGVAFCGTIVGQLFFGWLGDKLGRKKVYGMTLMVMVTCSVASGLSFGHEPKAVMSTLCFFRFWLGFGIGGDYPLSATIMAEYANKKTRGAFIAAVFAMQGFGIMAGGIFAIIISSVFEAKFPAPAYADDALGSTVSQADFVWRIVLMVGAIPAAMTYYSRSKMPETARYTALVAKDVKQAASDMSRVLQVQIETEQQEVESKEFSLFSKEFMRRHGLHLLGTTSTWFLLDIAFFSQNLFQKDIYSAIGWIPPAQTMNAIQEVFKIACAQTIIALCSAVPGYWFTVAFIDVIGRFTIQIMGFFFMMVFMFALAIPYNHWTHKENRIGFVIMYSLTFFFANFGPNATTFIVPAEIFPARFGSTCHGISAASGKVGAIVGAFGFLYLSQRIGVRNSLIMLGVVNFLGFLFTFLVPEAKGKSLEEMSGENEDNDNNIRTVPIQLKLLLLHVDSCRWAQHEVEGGDYYHREISVLRFSDF</sequence>
<comment type="caution">
    <text evidence="11">The sequence shown here is derived from an EMBL/GenBank/DDBJ whole genome shotgun (WGS) entry which is preliminary data.</text>
</comment>
<evidence type="ECO:0000313" key="12">
    <source>
        <dbReference type="Proteomes" id="UP000824890"/>
    </source>
</evidence>
<comment type="similarity">
    <text evidence="8">Belongs to the major facilitator superfamily. Phosphate:H(+) symporter (TC 2.A.1.9) family.</text>
</comment>
<dbReference type="Pfam" id="PF00083">
    <property type="entry name" value="Sugar_tr"/>
    <property type="match status" value="1"/>
</dbReference>
<dbReference type="PROSITE" id="PS50850">
    <property type="entry name" value="MFS"/>
    <property type="match status" value="1"/>
</dbReference>
<dbReference type="EMBL" id="JAGKQM010000004">
    <property type="protein sequence ID" value="KAH0930378.1"/>
    <property type="molecule type" value="Genomic_DNA"/>
</dbReference>
<evidence type="ECO:0000256" key="5">
    <source>
        <dbReference type="ARBA" id="ARBA00022847"/>
    </source>
</evidence>
<keyword evidence="6 9" id="KW-1133">Transmembrane helix</keyword>
<feature type="domain" description="Major facilitator superfamily (MFS) profile" evidence="10">
    <location>
        <begin position="24"/>
        <end position="489"/>
    </location>
</feature>
<feature type="transmembrane region" description="Helical" evidence="9">
    <location>
        <begin position="437"/>
        <end position="457"/>
    </location>
</feature>
<organism evidence="11 12">
    <name type="scientific">Brassica napus</name>
    <name type="common">Rape</name>
    <dbReference type="NCBI Taxonomy" id="3708"/>
    <lineage>
        <taxon>Eukaryota</taxon>
        <taxon>Viridiplantae</taxon>
        <taxon>Streptophyta</taxon>
        <taxon>Embryophyta</taxon>
        <taxon>Tracheophyta</taxon>
        <taxon>Spermatophyta</taxon>
        <taxon>Magnoliopsida</taxon>
        <taxon>eudicotyledons</taxon>
        <taxon>Gunneridae</taxon>
        <taxon>Pentapetalae</taxon>
        <taxon>rosids</taxon>
        <taxon>malvids</taxon>
        <taxon>Brassicales</taxon>
        <taxon>Brassicaceae</taxon>
        <taxon>Brassiceae</taxon>
        <taxon>Brassica</taxon>
    </lineage>
</organism>